<dbReference type="PROSITE" id="PS50932">
    <property type="entry name" value="HTH_LACI_2"/>
    <property type="match status" value="1"/>
</dbReference>
<dbReference type="InterPro" id="IPR046335">
    <property type="entry name" value="LacI/GalR-like_sensor"/>
</dbReference>
<dbReference type="AlphaFoldDB" id="A0AAU7GGD7"/>
<dbReference type="SUPFAM" id="SSF47413">
    <property type="entry name" value="lambda repressor-like DNA-binding domains"/>
    <property type="match status" value="1"/>
</dbReference>
<proteinExistence type="predicted"/>
<dbReference type="Gene3D" id="3.40.50.2300">
    <property type="match status" value="2"/>
</dbReference>
<dbReference type="CDD" id="cd01392">
    <property type="entry name" value="HTH_LacI"/>
    <property type="match status" value="1"/>
</dbReference>
<dbReference type="SUPFAM" id="SSF53822">
    <property type="entry name" value="Periplasmic binding protein-like I"/>
    <property type="match status" value="1"/>
</dbReference>
<dbReference type="PANTHER" id="PTHR30146:SF153">
    <property type="entry name" value="LACTOSE OPERON REPRESSOR"/>
    <property type="match status" value="1"/>
</dbReference>
<accession>A0AAU7GGD7</accession>
<dbReference type="GO" id="GO:0003700">
    <property type="term" value="F:DNA-binding transcription factor activity"/>
    <property type="evidence" value="ECO:0007669"/>
    <property type="project" value="TreeGrafter"/>
</dbReference>
<dbReference type="InterPro" id="IPR010982">
    <property type="entry name" value="Lambda_DNA-bd_dom_sf"/>
</dbReference>
<dbReference type="PROSITE" id="PS00356">
    <property type="entry name" value="HTH_LACI_1"/>
    <property type="match status" value="1"/>
</dbReference>
<dbReference type="EMBL" id="CP157390">
    <property type="protein sequence ID" value="XBM49355.1"/>
    <property type="molecule type" value="Genomic_DNA"/>
</dbReference>
<dbReference type="CDD" id="cd01574">
    <property type="entry name" value="PBP1_LacI"/>
    <property type="match status" value="1"/>
</dbReference>
<name>A0AAU7GGD7_9MICO</name>
<dbReference type="Gene3D" id="1.10.260.40">
    <property type="entry name" value="lambda repressor-like DNA-binding domains"/>
    <property type="match status" value="1"/>
</dbReference>
<dbReference type="PRINTS" id="PR00036">
    <property type="entry name" value="HTHLACI"/>
</dbReference>
<evidence type="ECO:0000256" key="1">
    <source>
        <dbReference type="ARBA" id="ARBA00023015"/>
    </source>
</evidence>
<dbReference type="Pfam" id="PF00356">
    <property type="entry name" value="LacI"/>
    <property type="match status" value="1"/>
</dbReference>
<keyword evidence="2 5" id="KW-0238">DNA-binding</keyword>
<feature type="domain" description="HTH lacI-type" evidence="4">
    <location>
        <begin position="11"/>
        <end position="65"/>
    </location>
</feature>
<sequence length="340" mass="36406">MSESSPTDRAPTIYDVARAAGVSHQTVSRVLNDHPSLRAETRDRVLAAMEQLDYRPSSAARALVTSRTRTVGILSAESLLWGPASSIQAIEVAARAAGYLTVTANIDGRDEASIRSGLGHLLEQGVEGIVVIAPQIRVSRVLDAATLRIPHLTLQASPTSSPTALGADQIEGARRAVRHLIELGHTEIIHLAGPQDWIEAEARMTGYLREMSAADLETRPPLLGDWTAERGYRVGRELIGARSFTAIFAGNDHMALGLIRALYDAGVRVPEDVSVIGFDDVPEAAYYLPPLTTVRQDFAEVGRRTIAVLLAAIEGQAPLEAPFPAPELIVRGSTGPAPAR</sequence>
<gene>
    <name evidence="5" type="ORF">AAME72_05700</name>
</gene>
<evidence type="ECO:0000256" key="2">
    <source>
        <dbReference type="ARBA" id="ARBA00023125"/>
    </source>
</evidence>
<dbReference type="InterPro" id="IPR028082">
    <property type="entry name" value="Peripla_BP_I"/>
</dbReference>
<evidence type="ECO:0000313" key="5">
    <source>
        <dbReference type="EMBL" id="XBM49355.1"/>
    </source>
</evidence>
<reference evidence="5" key="1">
    <citation type="submission" date="2024-05" db="EMBL/GenBank/DDBJ databases">
        <title>The Natural Products Discovery Center: Release of the First 8490 Sequenced Strains for Exploring Actinobacteria Biosynthetic Diversity.</title>
        <authorList>
            <person name="Kalkreuter E."/>
            <person name="Kautsar S.A."/>
            <person name="Yang D."/>
            <person name="Bader C.D."/>
            <person name="Teijaro C.N."/>
            <person name="Fluegel L."/>
            <person name="Davis C.M."/>
            <person name="Simpson J.R."/>
            <person name="Lauterbach L."/>
            <person name="Steele A.D."/>
            <person name="Gui C."/>
            <person name="Meng S."/>
            <person name="Li G."/>
            <person name="Viehrig K."/>
            <person name="Ye F."/>
            <person name="Su P."/>
            <person name="Kiefer A.F."/>
            <person name="Nichols A."/>
            <person name="Cepeda A.J."/>
            <person name="Yan W."/>
            <person name="Fan B."/>
            <person name="Jiang Y."/>
            <person name="Adhikari A."/>
            <person name="Zheng C.-J."/>
            <person name="Schuster L."/>
            <person name="Cowan T.M."/>
            <person name="Smanski M.J."/>
            <person name="Chevrette M.G."/>
            <person name="de Carvalho L.P.S."/>
            <person name="Shen B."/>
        </authorList>
    </citation>
    <scope>NUCLEOTIDE SEQUENCE</scope>
    <source>
        <strain evidence="5">NPDC080035</strain>
    </source>
</reference>
<dbReference type="SMART" id="SM00354">
    <property type="entry name" value="HTH_LACI"/>
    <property type="match status" value="1"/>
</dbReference>
<dbReference type="Pfam" id="PF13377">
    <property type="entry name" value="Peripla_BP_3"/>
    <property type="match status" value="1"/>
</dbReference>
<keyword evidence="3" id="KW-0804">Transcription</keyword>
<organism evidence="5">
    <name type="scientific">Leifsonia sp. NPDC080035</name>
    <dbReference type="NCBI Taxonomy" id="3143936"/>
    <lineage>
        <taxon>Bacteria</taxon>
        <taxon>Bacillati</taxon>
        <taxon>Actinomycetota</taxon>
        <taxon>Actinomycetes</taxon>
        <taxon>Micrococcales</taxon>
        <taxon>Microbacteriaceae</taxon>
        <taxon>Leifsonia</taxon>
    </lineage>
</organism>
<evidence type="ECO:0000256" key="3">
    <source>
        <dbReference type="ARBA" id="ARBA00023163"/>
    </source>
</evidence>
<keyword evidence="1" id="KW-0805">Transcription regulation</keyword>
<protein>
    <submittedName>
        <fullName evidence="5">LacI family DNA-binding transcriptional regulator</fullName>
    </submittedName>
</protein>
<evidence type="ECO:0000259" key="4">
    <source>
        <dbReference type="PROSITE" id="PS50932"/>
    </source>
</evidence>
<dbReference type="RefSeq" id="WP_348789273.1">
    <property type="nucleotide sequence ID" value="NZ_CP157390.1"/>
</dbReference>
<dbReference type="InterPro" id="IPR000843">
    <property type="entry name" value="HTH_LacI"/>
</dbReference>
<dbReference type="GO" id="GO:0000976">
    <property type="term" value="F:transcription cis-regulatory region binding"/>
    <property type="evidence" value="ECO:0007669"/>
    <property type="project" value="TreeGrafter"/>
</dbReference>
<dbReference type="PANTHER" id="PTHR30146">
    <property type="entry name" value="LACI-RELATED TRANSCRIPTIONAL REPRESSOR"/>
    <property type="match status" value="1"/>
</dbReference>